<protein>
    <submittedName>
        <fullName evidence="1">Uncharacterized protein</fullName>
    </submittedName>
</protein>
<gene>
    <name evidence="1" type="ORF">GCM10017581_008480</name>
</gene>
<evidence type="ECO:0000313" key="1">
    <source>
        <dbReference type="EMBL" id="GLK99107.1"/>
    </source>
</evidence>
<dbReference type="RefSeq" id="WP_261962116.1">
    <property type="nucleotide sequence ID" value="NZ_BAAAXA010000001.1"/>
</dbReference>
<keyword evidence="2" id="KW-1185">Reference proteome</keyword>
<proteinExistence type="predicted"/>
<accession>A0A9W6KCT4</accession>
<evidence type="ECO:0000313" key="2">
    <source>
        <dbReference type="Proteomes" id="UP001143480"/>
    </source>
</evidence>
<comment type="caution">
    <text evidence="1">The sequence shown here is derived from an EMBL/GenBank/DDBJ whole genome shotgun (WGS) entry which is preliminary data.</text>
</comment>
<sequence>MFVGRRPELSRLDALAAAYRSAVADRPIAVLLDNRHRRGGRGHQALHLRLEH</sequence>
<organism evidence="1 2">
    <name type="scientific">Dactylosporangium matsuzakiense</name>
    <dbReference type="NCBI Taxonomy" id="53360"/>
    <lineage>
        <taxon>Bacteria</taxon>
        <taxon>Bacillati</taxon>
        <taxon>Actinomycetota</taxon>
        <taxon>Actinomycetes</taxon>
        <taxon>Micromonosporales</taxon>
        <taxon>Micromonosporaceae</taxon>
        <taxon>Dactylosporangium</taxon>
    </lineage>
</organism>
<name>A0A9W6KCT4_9ACTN</name>
<reference evidence="1" key="1">
    <citation type="journal article" date="2014" name="Int. J. Syst. Evol. Microbiol.">
        <title>Complete genome sequence of Corynebacterium casei LMG S-19264T (=DSM 44701T), isolated from a smear-ripened cheese.</title>
        <authorList>
            <consortium name="US DOE Joint Genome Institute (JGI-PGF)"/>
            <person name="Walter F."/>
            <person name="Albersmeier A."/>
            <person name="Kalinowski J."/>
            <person name="Ruckert C."/>
        </authorList>
    </citation>
    <scope>NUCLEOTIDE SEQUENCE</scope>
    <source>
        <strain evidence="1">VKM Ac-1321</strain>
    </source>
</reference>
<dbReference type="Proteomes" id="UP001143480">
    <property type="component" value="Unassembled WGS sequence"/>
</dbReference>
<dbReference type="AlphaFoldDB" id="A0A9W6KCT4"/>
<dbReference type="EMBL" id="BSFP01000002">
    <property type="protein sequence ID" value="GLK99107.1"/>
    <property type="molecule type" value="Genomic_DNA"/>
</dbReference>
<reference evidence="1" key="2">
    <citation type="submission" date="2023-01" db="EMBL/GenBank/DDBJ databases">
        <authorList>
            <person name="Sun Q."/>
            <person name="Evtushenko L."/>
        </authorList>
    </citation>
    <scope>NUCLEOTIDE SEQUENCE</scope>
    <source>
        <strain evidence="1">VKM Ac-1321</strain>
    </source>
</reference>